<evidence type="ECO:0000256" key="2">
    <source>
        <dbReference type="ARBA" id="ARBA00022692"/>
    </source>
</evidence>
<feature type="transmembrane region" description="Helical" evidence="7">
    <location>
        <begin position="131"/>
        <end position="154"/>
    </location>
</feature>
<evidence type="ECO:0000256" key="3">
    <source>
        <dbReference type="ARBA" id="ARBA00022989"/>
    </source>
</evidence>
<comment type="similarity">
    <text evidence="5">Belongs to the SAT4 family.</text>
</comment>
<dbReference type="Pfam" id="PF20684">
    <property type="entry name" value="Fung_rhodopsin"/>
    <property type="match status" value="1"/>
</dbReference>
<feature type="transmembrane region" description="Helical" evidence="7">
    <location>
        <begin position="16"/>
        <end position="34"/>
    </location>
</feature>
<accession>A0A8K0WJ46</accession>
<dbReference type="PANTHER" id="PTHR33048">
    <property type="entry name" value="PTH11-LIKE INTEGRAL MEMBRANE PROTEIN (AFU_ORTHOLOGUE AFUA_5G11245)"/>
    <property type="match status" value="1"/>
</dbReference>
<reference evidence="9" key="1">
    <citation type="journal article" date="2021" name="Nat. Commun.">
        <title>Genetic determinants of endophytism in the Arabidopsis root mycobiome.</title>
        <authorList>
            <person name="Mesny F."/>
            <person name="Miyauchi S."/>
            <person name="Thiergart T."/>
            <person name="Pickel B."/>
            <person name="Atanasova L."/>
            <person name="Karlsson M."/>
            <person name="Huettel B."/>
            <person name="Barry K.W."/>
            <person name="Haridas S."/>
            <person name="Chen C."/>
            <person name="Bauer D."/>
            <person name="Andreopoulos W."/>
            <person name="Pangilinan J."/>
            <person name="LaButti K."/>
            <person name="Riley R."/>
            <person name="Lipzen A."/>
            <person name="Clum A."/>
            <person name="Drula E."/>
            <person name="Henrissat B."/>
            <person name="Kohler A."/>
            <person name="Grigoriev I.V."/>
            <person name="Martin F.M."/>
            <person name="Hacquard S."/>
        </authorList>
    </citation>
    <scope>NUCLEOTIDE SEQUENCE</scope>
    <source>
        <strain evidence="9">MPI-CAGE-CH-0235</strain>
    </source>
</reference>
<keyword evidence="10" id="KW-1185">Reference proteome</keyword>
<comment type="subcellular location">
    <subcellularLocation>
        <location evidence="1">Membrane</location>
        <topology evidence="1">Multi-pass membrane protein</topology>
    </subcellularLocation>
</comment>
<feature type="transmembrane region" description="Helical" evidence="7">
    <location>
        <begin position="252"/>
        <end position="275"/>
    </location>
</feature>
<proteinExistence type="inferred from homology"/>
<evidence type="ECO:0000259" key="8">
    <source>
        <dbReference type="Pfam" id="PF20684"/>
    </source>
</evidence>
<feature type="transmembrane region" description="Helical" evidence="7">
    <location>
        <begin position="174"/>
        <end position="198"/>
    </location>
</feature>
<dbReference type="InterPro" id="IPR052337">
    <property type="entry name" value="SAT4-like"/>
</dbReference>
<feature type="transmembrane region" description="Helical" evidence="7">
    <location>
        <begin position="96"/>
        <end position="119"/>
    </location>
</feature>
<dbReference type="OrthoDB" id="5329176at2759"/>
<evidence type="ECO:0000313" key="10">
    <source>
        <dbReference type="Proteomes" id="UP000813444"/>
    </source>
</evidence>
<dbReference type="EMBL" id="JAGPNK010000028">
    <property type="protein sequence ID" value="KAH7303830.1"/>
    <property type="molecule type" value="Genomic_DNA"/>
</dbReference>
<keyword evidence="2 7" id="KW-0812">Transmembrane</keyword>
<feature type="region of interest" description="Disordered" evidence="6">
    <location>
        <begin position="303"/>
        <end position="327"/>
    </location>
</feature>
<keyword evidence="4 7" id="KW-0472">Membrane</keyword>
<dbReference type="Proteomes" id="UP000813444">
    <property type="component" value="Unassembled WGS sequence"/>
</dbReference>
<keyword evidence="3 7" id="KW-1133">Transmembrane helix</keyword>
<evidence type="ECO:0000256" key="7">
    <source>
        <dbReference type="SAM" id="Phobius"/>
    </source>
</evidence>
<evidence type="ECO:0000256" key="4">
    <source>
        <dbReference type="ARBA" id="ARBA00023136"/>
    </source>
</evidence>
<evidence type="ECO:0000256" key="6">
    <source>
        <dbReference type="SAM" id="MobiDB-lite"/>
    </source>
</evidence>
<feature type="domain" description="Rhodopsin" evidence="8">
    <location>
        <begin position="36"/>
        <end position="279"/>
    </location>
</feature>
<feature type="transmembrane region" description="Helical" evidence="7">
    <location>
        <begin position="54"/>
        <end position="76"/>
    </location>
</feature>
<evidence type="ECO:0000313" key="9">
    <source>
        <dbReference type="EMBL" id="KAH7303830.1"/>
    </source>
</evidence>
<evidence type="ECO:0000256" key="1">
    <source>
        <dbReference type="ARBA" id="ARBA00004141"/>
    </source>
</evidence>
<organism evidence="9 10">
    <name type="scientific">Stachybotrys elegans</name>
    <dbReference type="NCBI Taxonomy" id="80388"/>
    <lineage>
        <taxon>Eukaryota</taxon>
        <taxon>Fungi</taxon>
        <taxon>Dikarya</taxon>
        <taxon>Ascomycota</taxon>
        <taxon>Pezizomycotina</taxon>
        <taxon>Sordariomycetes</taxon>
        <taxon>Hypocreomycetidae</taxon>
        <taxon>Hypocreales</taxon>
        <taxon>Stachybotryaceae</taxon>
        <taxon>Stachybotrys</taxon>
    </lineage>
</organism>
<comment type="caution">
    <text evidence="9">The sequence shown here is derived from an EMBL/GenBank/DDBJ whole genome shotgun (WGS) entry which is preliminary data.</text>
</comment>
<feature type="transmembrane region" description="Helical" evidence="7">
    <location>
        <begin position="210"/>
        <end position="232"/>
    </location>
</feature>
<protein>
    <recommendedName>
        <fullName evidence="8">Rhodopsin domain-containing protein</fullName>
    </recommendedName>
</protein>
<dbReference type="AlphaFoldDB" id="A0A8K0WJ46"/>
<evidence type="ECO:0000256" key="5">
    <source>
        <dbReference type="ARBA" id="ARBA00038359"/>
    </source>
</evidence>
<name>A0A8K0WJ46_9HYPO</name>
<dbReference type="GO" id="GO:0016020">
    <property type="term" value="C:membrane"/>
    <property type="evidence" value="ECO:0007669"/>
    <property type="project" value="UniProtKB-SubCell"/>
</dbReference>
<dbReference type="InterPro" id="IPR049326">
    <property type="entry name" value="Rhodopsin_dom_fungi"/>
</dbReference>
<gene>
    <name evidence="9" type="ORF">B0I35DRAFT_446077</name>
</gene>
<sequence>MESIPPLPQPNYESRGSSVVVCAVVMMTLSTLAVTMRFGSRIMLPSYYFWWDDWAVLATLALSHGFLSCAVYWTTIGLGRHTWMIPLELTQANININWATLSLYATTIWMLRLSALLFYARLFRINRRFILGLWMMGCILTGWWITTMLVPWSFCDPWSKNINPTIPGSCIHGTAWHRAVAFINFFLDLVVLILPMPVIWKLQMSSRKKIAVTVVFLLGYSSAFLSLARFIMIEINPHMLNAGPTADMSWDLVPLMFPSFLEAPVAIVALCGPSINRLATHIYKQGTFTSLFSRSGRKGTFGSDYSAPMDNSKRSASTKASDLSRDHQLHCDNNSTTAIMIHDGDWDTEGIAMRPIGKN</sequence>
<dbReference type="PANTHER" id="PTHR33048:SF47">
    <property type="entry name" value="INTEGRAL MEMBRANE PROTEIN-RELATED"/>
    <property type="match status" value="1"/>
</dbReference>